<evidence type="ECO:0000256" key="3">
    <source>
        <dbReference type="SAM" id="SignalP"/>
    </source>
</evidence>
<evidence type="ECO:0000256" key="2">
    <source>
        <dbReference type="ARBA" id="ARBA00022729"/>
    </source>
</evidence>
<comment type="caution">
    <text evidence="5">The sequence shown here is derived from an EMBL/GenBank/DDBJ whole genome shotgun (WGS) entry which is preliminary data.</text>
</comment>
<sequence length="393" mass="40879">MRSTRAAAVGVTLAGALVLAACGGGSGSSAAGGDCVVKIGSVFSTTGAAAAFGIDGQNSIDMAVKDINAKGFTVAGKQCTFELKSADMQSNPDNMARNAQDLITGFGAHYLIGGDMSPAIPPMVTAAERTGNVMALSVTTSMQNYVAPDKPFFKLSASDDKMVNNGYIPAVTKALPDIKRIAMLMNNDDTGRALADSYVPAFAQNGVEVTQKIFFDPASQDFAAVVNQIPRGSVDGIFIGYNGDGRAAAIMDAALDAGLTKNFITRGISALPGQQRADKIDNYAWLVLGADPAFPSTDEVRDFISRYAAEYEVDPAKVTWFPFTHYDYIAMLAQAMEKAGTTDDVDKVAAALRGASYDGVVQVSFDPSGANTSPMGAGFLTPSGGKVVTFGIS</sequence>
<evidence type="ECO:0000256" key="1">
    <source>
        <dbReference type="ARBA" id="ARBA00010062"/>
    </source>
</evidence>
<dbReference type="PANTHER" id="PTHR30483:SF6">
    <property type="entry name" value="PERIPLASMIC BINDING PROTEIN OF ABC TRANSPORTER FOR NATURAL AMINO ACIDS"/>
    <property type="match status" value="1"/>
</dbReference>
<protein>
    <submittedName>
        <fullName evidence="5">Amino acid-binding protein</fullName>
    </submittedName>
</protein>
<proteinExistence type="inferred from homology"/>
<feature type="signal peptide" evidence="3">
    <location>
        <begin position="1"/>
        <end position="31"/>
    </location>
</feature>
<dbReference type="PANTHER" id="PTHR30483">
    <property type="entry name" value="LEUCINE-SPECIFIC-BINDING PROTEIN"/>
    <property type="match status" value="1"/>
</dbReference>
<dbReference type="EMBL" id="BJVJ01000051">
    <property type="protein sequence ID" value="GEL25336.1"/>
    <property type="molecule type" value="Genomic_DNA"/>
</dbReference>
<dbReference type="RefSeq" id="WP_147111343.1">
    <property type="nucleotide sequence ID" value="NZ_BJVJ01000051.1"/>
</dbReference>
<comment type="similarity">
    <text evidence="1">Belongs to the leucine-binding protein family.</text>
</comment>
<keyword evidence="6" id="KW-1185">Reference proteome</keyword>
<dbReference type="InterPro" id="IPR028082">
    <property type="entry name" value="Peripla_BP_I"/>
</dbReference>
<organism evidence="5 6">
    <name type="scientific">Pseudonocardia sulfidoxydans NBRC 16205</name>
    <dbReference type="NCBI Taxonomy" id="1223511"/>
    <lineage>
        <taxon>Bacteria</taxon>
        <taxon>Bacillati</taxon>
        <taxon>Actinomycetota</taxon>
        <taxon>Actinomycetes</taxon>
        <taxon>Pseudonocardiales</taxon>
        <taxon>Pseudonocardiaceae</taxon>
        <taxon>Pseudonocardia</taxon>
    </lineage>
</organism>
<dbReference type="AlphaFoldDB" id="A0A511DKL3"/>
<keyword evidence="2 3" id="KW-0732">Signal</keyword>
<dbReference type="InterPro" id="IPR028081">
    <property type="entry name" value="Leu-bd"/>
</dbReference>
<dbReference type="InterPro" id="IPR051010">
    <property type="entry name" value="BCAA_transport"/>
</dbReference>
<name>A0A511DKL3_9PSEU</name>
<dbReference type="Proteomes" id="UP000321685">
    <property type="component" value="Unassembled WGS sequence"/>
</dbReference>
<dbReference type="SUPFAM" id="SSF53822">
    <property type="entry name" value="Periplasmic binding protein-like I"/>
    <property type="match status" value="1"/>
</dbReference>
<accession>A0A511DKL3</accession>
<feature type="chain" id="PRO_5038598364" evidence="3">
    <location>
        <begin position="32"/>
        <end position="393"/>
    </location>
</feature>
<dbReference type="PROSITE" id="PS51257">
    <property type="entry name" value="PROKAR_LIPOPROTEIN"/>
    <property type="match status" value="1"/>
</dbReference>
<feature type="domain" description="Leucine-binding protein" evidence="4">
    <location>
        <begin position="37"/>
        <end position="363"/>
    </location>
</feature>
<evidence type="ECO:0000259" key="4">
    <source>
        <dbReference type="Pfam" id="PF13458"/>
    </source>
</evidence>
<reference evidence="5 6" key="1">
    <citation type="submission" date="2019-07" db="EMBL/GenBank/DDBJ databases">
        <title>Whole genome shotgun sequence of Pseudonocardia sulfidoxydans NBRC 16205.</title>
        <authorList>
            <person name="Hosoyama A."/>
            <person name="Uohara A."/>
            <person name="Ohji S."/>
            <person name="Ichikawa N."/>
        </authorList>
    </citation>
    <scope>NUCLEOTIDE SEQUENCE [LARGE SCALE GENOMIC DNA]</scope>
    <source>
        <strain evidence="5 6">NBRC 16205</strain>
    </source>
</reference>
<dbReference type="OrthoDB" id="3563031at2"/>
<dbReference type="Pfam" id="PF13458">
    <property type="entry name" value="Peripla_BP_6"/>
    <property type="match status" value="1"/>
</dbReference>
<gene>
    <name evidence="5" type="ORF">PSU4_42900</name>
</gene>
<dbReference type="Gene3D" id="3.40.50.2300">
    <property type="match status" value="2"/>
</dbReference>
<evidence type="ECO:0000313" key="6">
    <source>
        <dbReference type="Proteomes" id="UP000321685"/>
    </source>
</evidence>
<evidence type="ECO:0000313" key="5">
    <source>
        <dbReference type="EMBL" id="GEL25336.1"/>
    </source>
</evidence>